<dbReference type="Gene3D" id="3.30.200.20">
    <property type="entry name" value="Phosphorylase Kinase, domain 1"/>
    <property type="match status" value="1"/>
</dbReference>
<dbReference type="InterPro" id="IPR000719">
    <property type="entry name" value="Prot_kinase_dom"/>
</dbReference>
<dbReference type="SUPFAM" id="SSF56112">
    <property type="entry name" value="Protein kinase-like (PK-like)"/>
    <property type="match status" value="1"/>
</dbReference>
<name>A0A5M8QBG4_9MICO</name>
<feature type="transmembrane region" description="Helical" evidence="9">
    <location>
        <begin position="341"/>
        <end position="365"/>
    </location>
</feature>
<dbReference type="EC" id="2.7.11.1" evidence="1"/>
<dbReference type="PANTHER" id="PTHR43289:SF6">
    <property type="entry name" value="SERINE_THREONINE-PROTEIN KINASE NEKL-3"/>
    <property type="match status" value="1"/>
</dbReference>
<evidence type="ECO:0000256" key="6">
    <source>
        <dbReference type="ARBA" id="ARBA00022840"/>
    </source>
</evidence>
<dbReference type="InterPro" id="IPR017441">
    <property type="entry name" value="Protein_kinase_ATP_BS"/>
</dbReference>
<keyword evidence="2 11" id="KW-0723">Serine/threonine-protein kinase</keyword>
<proteinExistence type="predicted"/>
<keyword evidence="6 7" id="KW-0067">ATP-binding</keyword>
<dbReference type="AlphaFoldDB" id="A0A5M8QBG4"/>
<dbReference type="GO" id="GO:0005524">
    <property type="term" value="F:ATP binding"/>
    <property type="evidence" value="ECO:0007669"/>
    <property type="project" value="UniProtKB-UniRule"/>
</dbReference>
<evidence type="ECO:0000256" key="3">
    <source>
        <dbReference type="ARBA" id="ARBA00022679"/>
    </source>
</evidence>
<feature type="binding site" evidence="7">
    <location>
        <position position="44"/>
    </location>
    <ligand>
        <name>ATP</name>
        <dbReference type="ChEBI" id="CHEBI:30616"/>
    </ligand>
</feature>
<dbReference type="CDD" id="cd14014">
    <property type="entry name" value="STKc_PknB_like"/>
    <property type="match status" value="1"/>
</dbReference>
<accession>A0A5M8QBG4</accession>
<keyword evidence="4 7" id="KW-0547">Nucleotide-binding</keyword>
<feature type="region of interest" description="Disordered" evidence="8">
    <location>
        <begin position="310"/>
        <end position="337"/>
    </location>
</feature>
<evidence type="ECO:0000256" key="4">
    <source>
        <dbReference type="ARBA" id="ARBA00022741"/>
    </source>
</evidence>
<sequence>MARRLPSAPPVLPGFSHLHVLGTGGYADVFLYEQALPRRPVAVKVLLAELVDEDVRRSFRSEVNLMGRLSAHPGILTVHSASVASDGRPYLVMELANPELGERFRSEPLQPEAALRVAIRIGAAVETAHRAGVLHRDIKPANILSTAFGHPVLSDFGIAGLQHDATEAAGVSVPWAAPEVLRGETGGTVATEVWSLAATIFSLIAGRSPAEQPGRANDHAALTERILAHDLLPSRAIPAPLRRVLDKGLAAKPSDRYARVEDMLVDLQAVQRELGFEETPIEVEIDAWAAEAPAPDAGVDEDSDALRLRQRRSRRSAGITGSRVDISQSTGRREPQKPKRFAIGLGIAVASAVVLGIVAIAAIALSSVSSQIPLVAEIAVAPDSGRVSFTWEDPGLVDTDTYHVRTSTGDALIQGGREFTLTGEPGEELCIEVAVNRDGATGEATEACGEPLP</sequence>
<reference evidence="11 12" key="1">
    <citation type="submission" date="2019-08" db="EMBL/GenBank/DDBJ databases">
        <title>Agrococcus lahaulensis sp. nov., isolated from a cold desert of the Indian Himalayas.</title>
        <authorList>
            <person name="Qu J.H."/>
        </authorList>
    </citation>
    <scope>NUCLEOTIDE SEQUENCE [LARGE SCALE GENOMIC DNA]</scope>
    <source>
        <strain evidence="11 12">NS18</strain>
    </source>
</reference>
<evidence type="ECO:0000256" key="1">
    <source>
        <dbReference type="ARBA" id="ARBA00012513"/>
    </source>
</evidence>
<feature type="domain" description="Protein kinase" evidence="10">
    <location>
        <begin position="15"/>
        <end position="270"/>
    </location>
</feature>
<comment type="caution">
    <text evidence="11">The sequence shown here is derived from an EMBL/GenBank/DDBJ whole genome shotgun (WGS) entry which is preliminary data.</text>
</comment>
<keyword evidence="9" id="KW-1133">Transmembrane helix</keyword>
<keyword evidence="3" id="KW-0808">Transferase</keyword>
<dbReference type="EMBL" id="VOIR01000015">
    <property type="protein sequence ID" value="KAA6432156.1"/>
    <property type="molecule type" value="Genomic_DNA"/>
</dbReference>
<keyword evidence="9" id="KW-0472">Membrane</keyword>
<dbReference type="PANTHER" id="PTHR43289">
    <property type="entry name" value="MITOGEN-ACTIVATED PROTEIN KINASE KINASE KINASE 20-RELATED"/>
    <property type="match status" value="1"/>
</dbReference>
<dbReference type="InterPro" id="IPR011009">
    <property type="entry name" value="Kinase-like_dom_sf"/>
</dbReference>
<evidence type="ECO:0000259" key="10">
    <source>
        <dbReference type="PROSITE" id="PS50011"/>
    </source>
</evidence>
<dbReference type="GO" id="GO:0004674">
    <property type="term" value="F:protein serine/threonine kinase activity"/>
    <property type="evidence" value="ECO:0007669"/>
    <property type="project" value="UniProtKB-KW"/>
</dbReference>
<dbReference type="Gene3D" id="1.10.510.10">
    <property type="entry name" value="Transferase(Phosphotransferase) domain 1"/>
    <property type="match status" value="1"/>
</dbReference>
<evidence type="ECO:0000256" key="2">
    <source>
        <dbReference type="ARBA" id="ARBA00022527"/>
    </source>
</evidence>
<keyword evidence="9" id="KW-0812">Transmembrane</keyword>
<dbReference type="PROSITE" id="PS00107">
    <property type="entry name" value="PROTEIN_KINASE_ATP"/>
    <property type="match status" value="1"/>
</dbReference>
<evidence type="ECO:0000313" key="12">
    <source>
        <dbReference type="Proteomes" id="UP000323221"/>
    </source>
</evidence>
<dbReference type="Proteomes" id="UP000323221">
    <property type="component" value="Unassembled WGS sequence"/>
</dbReference>
<dbReference type="RefSeq" id="WP_146357305.1">
    <property type="nucleotide sequence ID" value="NZ_VOIR01000015.1"/>
</dbReference>
<dbReference type="SMART" id="SM00220">
    <property type="entry name" value="S_TKc"/>
    <property type="match status" value="1"/>
</dbReference>
<evidence type="ECO:0000256" key="9">
    <source>
        <dbReference type="SAM" id="Phobius"/>
    </source>
</evidence>
<dbReference type="OrthoDB" id="9762169at2"/>
<dbReference type="Pfam" id="PF00069">
    <property type="entry name" value="Pkinase"/>
    <property type="match status" value="1"/>
</dbReference>
<gene>
    <name evidence="11" type="ORF">FQ330_10300</name>
</gene>
<keyword evidence="5 11" id="KW-0418">Kinase</keyword>
<protein>
    <recommendedName>
        <fullName evidence="1">non-specific serine/threonine protein kinase</fullName>
        <ecNumber evidence="1">2.7.11.1</ecNumber>
    </recommendedName>
</protein>
<evidence type="ECO:0000256" key="7">
    <source>
        <dbReference type="PROSITE-ProRule" id="PRU10141"/>
    </source>
</evidence>
<keyword evidence="12" id="KW-1185">Reference proteome</keyword>
<dbReference type="PROSITE" id="PS50011">
    <property type="entry name" value="PROTEIN_KINASE_DOM"/>
    <property type="match status" value="1"/>
</dbReference>
<evidence type="ECO:0000256" key="5">
    <source>
        <dbReference type="ARBA" id="ARBA00022777"/>
    </source>
</evidence>
<organism evidence="11 12">
    <name type="scientific">Agrococcus sediminis</name>
    <dbReference type="NCBI Taxonomy" id="2599924"/>
    <lineage>
        <taxon>Bacteria</taxon>
        <taxon>Bacillati</taxon>
        <taxon>Actinomycetota</taxon>
        <taxon>Actinomycetes</taxon>
        <taxon>Micrococcales</taxon>
        <taxon>Microbacteriaceae</taxon>
        <taxon>Agrococcus</taxon>
    </lineage>
</organism>
<evidence type="ECO:0000256" key="8">
    <source>
        <dbReference type="SAM" id="MobiDB-lite"/>
    </source>
</evidence>
<evidence type="ECO:0000313" key="11">
    <source>
        <dbReference type="EMBL" id="KAA6432156.1"/>
    </source>
</evidence>